<protein>
    <recommendedName>
        <fullName evidence="5">PIR protein CIR protein</fullName>
    </recommendedName>
</protein>
<feature type="compositionally biased region" description="Pro residues" evidence="1">
    <location>
        <begin position="579"/>
        <end position="589"/>
    </location>
</feature>
<reference evidence="3 4" key="1">
    <citation type="submission" date="2013-02" db="EMBL/GenBank/DDBJ databases">
        <title>The Genome Sequence of Plasmodium vinckei vinckei.</title>
        <authorList>
            <consortium name="The Broad Institute Genome Sequencing Platform"/>
            <consortium name="The Broad Institute Genome Sequencing Center for Infectious Disease"/>
            <person name="Neafsey D."/>
            <person name="Cheeseman I."/>
            <person name="Volkman S."/>
            <person name="Adams J."/>
            <person name="Walker B."/>
            <person name="Young S.K."/>
            <person name="Zeng Q."/>
            <person name="Gargeya S."/>
            <person name="Fitzgerald M."/>
            <person name="Haas B."/>
            <person name="Abouelleil A."/>
            <person name="Alvarado L."/>
            <person name="Arachchi H.M."/>
            <person name="Berlin A.M."/>
            <person name="Chapman S.B."/>
            <person name="Dewar J."/>
            <person name="Goldberg J."/>
            <person name="Griggs A."/>
            <person name="Gujja S."/>
            <person name="Hansen M."/>
            <person name="Howarth C."/>
            <person name="Imamovic A."/>
            <person name="Larimer J."/>
            <person name="McCowan C."/>
            <person name="Murphy C."/>
            <person name="Neiman D."/>
            <person name="Pearson M."/>
            <person name="Priest M."/>
            <person name="Roberts A."/>
            <person name="Saif S."/>
            <person name="Shea T."/>
            <person name="Sisk P."/>
            <person name="Sykes S."/>
            <person name="Wortman J."/>
            <person name="Nusbaum C."/>
            <person name="Birren B."/>
        </authorList>
    </citation>
    <scope>NUCLEOTIDE SEQUENCE [LARGE SCALE GENOMIC DNA]</scope>
    <source>
        <strain evidence="4">vinckei</strain>
    </source>
</reference>
<feature type="transmembrane region" description="Helical" evidence="2">
    <location>
        <begin position="682"/>
        <end position="702"/>
    </location>
</feature>
<dbReference type="Proteomes" id="UP000030681">
    <property type="component" value="Unassembled WGS sequence"/>
</dbReference>
<feature type="compositionally biased region" description="Gly residues" evidence="1">
    <location>
        <begin position="395"/>
        <end position="443"/>
    </location>
</feature>
<dbReference type="AlphaFoldDB" id="A0A081ICJ6"/>
<gene>
    <name evidence="3" type="ORF">YYE_03500</name>
</gene>
<feature type="compositionally biased region" description="Low complexity" evidence="1">
    <location>
        <begin position="590"/>
        <end position="599"/>
    </location>
</feature>
<sequence>MDPKYMCNVFGEIDALFNENVVIPNKFDSKISLYKEYCPNRKCDTNRKRISALSRYLFMRLITYSKNTYDEYFLMWLADKLFKIHNKGKGKGNKITLDKAYDKYLKSNIQNFNYWALLYNVRGLKDADLRHMSEFYKLLKRICKTIIEYNKQHDKSTNLIMNSTEASNQYMLLYENIIGCKSYLYLLDNLKKIYVSFRLSVIRGNIRKNPNLLKLLQTFTTFNGEDSYFAIGYNKLDFSDSGCKLQYDDNIVQTLMKAKAQKEKKYNGTKGGDIKLATQLQSSGDQTLNPPSGTRDSPSISDNGTDTLGSRGSIVDDSQKKANIKGSEQKDSEGKNVNQKDSQKDPSDPNIHTPASDPNQGGGLGGSYNEAGSTGSKSRGSDGVPGSTSSESKGSDGGPGNTDSGSGSGTGGGKDSGANGGSSGGGSGVPGSLGDGSGSGLIGGSKTLGDQATTHSSEASNGYLSNLWRTHLNLMNYIPNVPDIYQSSKDILLSATNQVSSAYNSAMTIAQETYDKTVSTVKNVYIVSRNYIGDAVNSVTSQLNSFSISSQLGGNQSGFNSSGSVVDTPNYSQQNPSQTSPPPIPPPSTPQSTQHSPQPLDQQLSQTPSGTSQNSLPSPNVKDQTNVPKLFQDSPQNQSSDQNDQGGSKIPVVKPGNPGDEVKGNGTTGIGDIYVLKEYKQIGISIIVLLIPIALAIMYKYLSYGWRKEMKRKKSMKKVINSIGGKRSVQIIIKSVNTNKMTTPVIKPVHGEKRTLLNIYKLMQADPVPFINLFFLLIFFVYKRKRNSIE</sequence>
<evidence type="ECO:0000313" key="4">
    <source>
        <dbReference type="Proteomes" id="UP000030681"/>
    </source>
</evidence>
<proteinExistence type="predicted"/>
<feature type="region of interest" description="Disordered" evidence="1">
    <location>
        <begin position="558"/>
        <end position="667"/>
    </location>
</feature>
<evidence type="ECO:0008006" key="5">
    <source>
        <dbReference type="Google" id="ProtNLM"/>
    </source>
</evidence>
<organism evidence="3 4">
    <name type="scientific">Plasmodium vinckei vinckei</name>
    <dbReference type="NCBI Taxonomy" id="54757"/>
    <lineage>
        <taxon>Eukaryota</taxon>
        <taxon>Sar</taxon>
        <taxon>Alveolata</taxon>
        <taxon>Apicomplexa</taxon>
        <taxon>Aconoidasida</taxon>
        <taxon>Haemosporida</taxon>
        <taxon>Plasmodiidae</taxon>
        <taxon>Plasmodium</taxon>
        <taxon>Plasmodium (Vinckeia)</taxon>
    </lineage>
</organism>
<keyword evidence="2" id="KW-0812">Transmembrane</keyword>
<evidence type="ECO:0000256" key="2">
    <source>
        <dbReference type="SAM" id="Phobius"/>
    </source>
</evidence>
<feature type="compositionally biased region" description="Polar residues" evidence="1">
    <location>
        <begin position="600"/>
        <end position="627"/>
    </location>
</feature>
<dbReference type="EMBL" id="KL446951">
    <property type="protein sequence ID" value="KEG01404.1"/>
    <property type="molecule type" value="Genomic_DNA"/>
</dbReference>
<feature type="compositionally biased region" description="Polar residues" evidence="1">
    <location>
        <begin position="281"/>
        <end position="310"/>
    </location>
</feature>
<keyword evidence="2" id="KW-1133">Transmembrane helix</keyword>
<name>A0A081ICJ6_PLAVN</name>
<feature type="compositionally biased region" description="Low complexity" evidence="1">
    <location>
        <begin position="632"/>
        <end position="648"/>
    </location>
</feature>
<dbReference type="InterPro" id="IPR006477">
    <property type="entry name" value="Yir_bir_cir"/>
</dbReference>
<keyword evidence="2" id="KW-0472">Membrane</keyword>
<evidence type="ECO:0000313" key="3">
    <source>
        <dbReference type="EMBL" id="KEG01404.1"/>
    </source>
</evidence>
<accession>A0A081ICJ6</accession>
<feature type="region of interest" description="Disordered" evidence="1">
    <location>
        <begin position="281"/>
        <end position="458"/>
    </location>
</feature>
<dbReference type="Pfam" id="PF06022">
    <property type="entry name" value="Cir_Bir_Yir"/>
    <property type="match status" value="1"/>
</dbReference>
<evidence type="ECO:0000256" key="1">
    <source>
        <dbReference type="SAM" id="MobiDB-lite"/>
    </source>
</evidence>